<name>A0AAI9TAE7_PENTH</name>
<dbReference type="AlphaFoldDB" id="A0AAI9TAE7"/>
<gene>
    <name evidence="1" type="ORF">VN97_g10278</name>
</gene>
<protein>
    <submittedName>
        <fullName evidence="1">Uncharacterized protein</fullName>
    </submittedName>
</protein>
<reference evidence="1" key="1">
    <citation type="submission" date="2015-06" db="EMBL/GenBank/DDBJ databases">
        <authorList>
            <person name="Nguyen H."/>
        </authorList>
    </citation>
    <scope>NUCLEOTIDE SEQUENCE</scope>
    <source>
        <strain evidence="1">DAOM 180753</strain>
    </source>
</reference>
<proteinExistence type="predicted"/>
<sequence>MADRPQYFENTLTPLSINVTTLSESLQQLRVAVRNGAELIQENTSLPETWGPNGIFRAFPGISSSTPTSPNHGHLITQ</sequence>
<dbReference type="EMBL" id="LACB01000464">
    <property type="protein sequence ID" value="KAJ9483140.1"/>
    <property type="molecule type" value="Genomic_DNA"/>
</dbReference>
<organism evidence="1 2">
    <name type="scientific">Penicillium thymicola</name>
    <dbReference type="NCBI Taxonomy" id="293382"/>
    <lineage>
        <taxon>Eukaryota</taxon>
        <taxon>Fungi</taxon>
        <taxon>Dikarya</taxon>
        <taxon>Ascomycota</taxon>
        <taxon>Pezizomycotina</taxon>
        <taxon>Eurotiomycetes</taxon>
        <taxon>Eurotiomycetidae</taxon>
        <taxon>Eurotiales</taxon>
        <taxon>Aspergillaceae</taxon>
        <taxon>Penicillium</taxon>
    </lineage>
</organism>
<evidence type="ECO:0000313" key="2">
    <source>
        <dbReference type="Proteomes" id="UP001227192"/>
    </source>
</evidence>
<evidence type="ECO:0000313" key="1">
    <source>
        <dbReference type="EMBL" id="KAJ9483140.1"/>
    </source>
</evidence>
<comment type="caution">
    <text evidence="1">The sequence shown here is derived from an EMBL/GenBank/DDBJ whole genome shotgun (WGS) entry which is preliminary data.</text>
</comment>
<keyword evidence="2" id="KW-1185">Reference proteome</keyword>
<dbReference type="Proteomes" id="UP001227192">
    <property type="component" value="Unassembled WGS sequence"/>
</dbReference>
<accession>A0AAI9TAE7</accession>
<reference evidence="1" key="2">
    <citation type="journal article" date="2016" name="Fungal Biol.">
        <title>Ochratoxin A production by Penicillium thymicola.</title>
        <authorList>
            <person name="Nguyen H.D.T."/>
            <person name="McMullin D.R."/>
            <person name="Ponomareva E."/>
            <person name="Riley R."/>
            <person name="Pomraning K.R."/>
            <person name="Baker S.E."/>
            <person name="Seifert K.A."/>
        </authorList>
    </citation>
    <scope>NUCLEOTIDE SEQUENCE</scope>
    <source>
        <strain evidence="1">DAOM 180753</strain>
    </source>
</reference>